<protein>
    <recommendedName>
        <fullName evidence="5">Anaphase-promoting complex subunit 4 WD40 domain-containing protein</fullName>
    </recommendedName>
</protein>
<dbReference type="SMART" id="SM00320">
    <property type="entry name" value="WD40"/>
    <property type="match status" value="5"/>
</dbReference>
<feature type="compositionally biased region" description="Low complexity" evidence="2">
    <location>
        <begin position="15"/>
        <end position="27"/>
    </location>
</feature>
<dbReference type="GO" id="GO:0030686">
    <property type="term" value="C:90S preribosome"/>
    <property type="evidence" value="ECO:0007669"/>
    <property type="project" value="InterPro"/>
</dbReference>
<dbReference type="InterPro" id="IPR015943">
    <property type="entry name" value="WD40/YVTN_repeat-like_dom_sf"/>
</dbReference>
<gene>
    <name evidence="3" type="ORF">BMF94_3623</name>
</gene>
<name>A0A2S5B953_9BASI</name>
<dbReference type="EMBL" id="PJQD01000038">
    <property type="protein sequence ID" value="POY73289.1"/>
    <property type="molecule type" value="Genomic_DNA"/>
</dbReference>
<evidence type="ECO:0008006" key="5">
    <source>
        <dbReference type="Google" id="ProtNLM"/>
    </source>
</evidence>
<feature type="compositionally biased region" description="Basic and acidic residues" evidence="2">
    <location>
        <begin position="947"/>
        <end position="960"/>
    </location>
</feature>
<evidence type="ECO:0000313" key="3">
    <source>
        <dbReference type="EMBL" id="POY73289.1"/>
    </source>
</evidence>
<feature type="compositionally biased region" description="Acidic residues" evidence="2">
    <location>
        <begin position="1"/>
        <end position="11"/>
    </location>
</feature>
<dbReference type="STRING" id="741276.A0A2S5B953"/>
<dbReference type="AlphaFoldDB" id="A0A2S5B953"/>
<evidence type="ECO:0000256" key="2">
    <source>
        <dbReference type="SAM" id="MobiDB-lite"/>
    </source>
</evidence>
<dbReference type="PANTHER" id="PTHR44163:SF1">
    <property type="entry name" value="U3 SMALL NUCLEOLAR RNA-ASSOCIATED PROTEIN 4 HOMOLOG"/>
    <property type="match status" value="1"/>
</dbReference>
<dbReference type="Pfam" id="PF00400">
    <property type="entry name" value="WD40"/>
    <property type="match status" value="2"/>
</dbReference>
<accession>A0A2S5B953</accession>
<feature type="region of interest" description="Disordered" evidence="2">
    <location>
        <begin position="936"/>
        <end position="982"/>
    </location>
</feature>
<feature type="region of interest" description="Disordered" evidence="2">
    <location>
        <begin position="727"/>
        <end position="761"/>
    </location>
</feature>
<dbReference type="SUPFAM" id="SSF50978">
    <property type="entry name" value="WD40 repeat-like"/>
    <property type="match status" value="1"/>
</dbReference>
<dbReference type="InterPro" id="IPR036322">
    <property type="entry name" value="WD40_repeat_dom_sf"/>
</dbReference>
<dbReference type="PANTHER" id="PTHR44163">
    <property type="entry name" value="U3 SMALL NUCLEOLAR RNA-ASSOCIATED PROTEIN 4 HOMOLOG"/>
    <property type="match status" value="1"/>
</dbReference>
<feature type="region of interest" description="Disordered" evidence="2">
    <location>
        <begin position="1"/>
        <end position="42"/>
    </location>
</feature>
<proteinExistence type="predicted"/>
<feature type="repeat" description="WD" evidence="1">
    <location>
        <begin position="771"/>
        <end position="802"/>
    </location>
</feature>
<dbReference type="InterPro" id="IPR046351">
    <property type="entry name" value="UTP4"/>
</dbReference>
<dbReference type="PROSITE" id="PS50082">
    <property type="entry name" value="WD_REPEATS_2"/>
    <property type="match status" value="1"/>
</dbReference>
<evidence type="ECO:0000256" key="1">
    <source>
        <dbReference type="PROSITE-ProRule" id="PRU00221"/>
    </source>
</evidence>
<dbReference type="InterPro" id="IPR001680">
    <property type="entry name" value="WD40_rpt"/>
</dbReference>
<dbReference type="Gene3D" id="2.130.10.10">
    <property type="entry name" value="YVTN repeat-like/Quinoprotein amine dehydrogenase"/>
    <property type="match status" value="2"/>
</dbReference>
<dbReference type="InterPro" id="IPR011048">
    <property type="entry name" value="Haem_d1_sf"/>
</dbReference>
<keyword evidence="4" id="KW-1185">Reference proteome</keyword>
<dbReference type="GO" id="GO:0003723">
    <property type="term" value="F:RNA binding"/>
    <property type="evidence" value="ECO:0007669"/>
    <property type="project" value="TreeGrafter"/>
</dbReference>
<dbReference type="GO" id="GO:0032040">
    <property type="term" value="C:small-subunit processome"/>
    <property type="evidence" value="ECO:0007669"/>
    <property type="project" value="TreeGrafter"/>
</dbReference>
<organism evidence="3 4">
    <name type="scientific">Rhodotorula taiwanensis</name>
    <dbReference type="NCBI Taxonomy" id="741276"/>
    <lineage>
        <taxon>Eukaryota</taxon>
        <taxon>Fungi</taxon>
        <taxon>Dikarya</taxon>
        <taxon>Basidiomycota</taxon>
        <taxon>Pucciniomycotina</taxon>
        <taxon>Microbotryomycetes</taxon>
        <taxon>Sporidiobolales</taxon>
        <taxon>Sporidiobolaceae</taxon>
        <taxon>Rhodotorula</taxon>
    </lineage>
</organism>
<feature type="region of interest" description="Disordered" evidence="2">
    <location>
        <begin position="265"/>
        <end position="288"/>
    </location>
</feature>
<dbReference type="GO" id="GO:0034455">
    <property type="term" value="C:t-UTP complex"/>
    <property type="evidence" value="ECO:0007669"/>
    <property type="project" value="TreeGrafter"/>
</dbReference>
<reference evidence="3 4" key="1">
    <citation type="journal article" date="2018" name="Front. Microbiol.">
        <title>Prospects for Fungal Bioremediation of Acidic Radioactive Waste Sites: Characterization and Genome Sequence of Rhodotorula taiwanensis MD1149.</title>
        <authorList>
            <person name="Tkavc R."/>
            <person name="Matrosova V.Y."/>
            <person name="Grichenko O.E."/>
            <person name="Gostincar C."/>
            <person name="Volpe R.P."/>
            <person name="Klimenkova P."/>
            <person name="Gaidamakova E.K."/>
            <person name="Zhou C.E."/>
            <person name="Stewart B.J."/>
            <person name="Lyman M.G."/>
            <person name="Malfatti S.A."/>
            <person name="Rubinfeld B."/>
            <person name="Courtot M."/>
            <person name="Singh J."/>
            <person name="Dalgard C.L."/>
            <person name="Hamilton T."/>
            <person name="Frey K.G."/>
            <person name="Gunde-Cimerman N."/>
            <person name="Dugan L."/>
            <person name="Daly M.J."/>
        </authorList>
    </citation>
    <scope>NUCLEOTIDE SEQUENCE [LARGE SCALE GENOMIC DNA]</scope>
    <source>
        <strain evidence="3 4">MD1149</strain>
    </source>
</reference>
<feature type="compositionally biased region" description="Basic and acidic residues" evidence="2">
    <location>
        <begin position="273"/>
        <end position="287"/>
    </location>
</feature>
<dbReference type="GO" id="GO:0000462">
    <property type="term" value="P:maturation of SSU-rRNA from tricistronic rRNA transcript (SSU-rRNA, 5.8S rRNA, LSU-rRNA)"/>
    <property type="evidence" value="ECO:0007669"/>
    <property type="project" value="InterPro"/>
</dbReference>
<dbReference type="Proteomes" id="UP000237144">
    <property type="component" value="Unassembled WGS sequence"/>
</dbReference>
<sequence length="1032" mass="109715">MDFELAGDDPAFDQPSPSTASVASPAPHFATSGPLTNGAAARRRKALPVHRCRFPDWNPSSVTALAITPDSFDAGSLGLGGHSGERGVLAVGRANGDVELMVWGGQQGWISWRTLPSAFPLPKERNSRKPTTLLSHLVFTHQTTLSETDLDLYEGDVEGADREIRRLQREGVRLFGVGGVGSELVEWDWGGPGSGRAVGMVKSTLPTLPPIFAVAASRSSSSLAIACEDSTLRILNIMDGELELVSKIEVGGPGKVRALSLAWGPPVAPKSSKGKERDDSPDPESKLPAHYVTPAETYLVAGCSNSTIRRFDVPASGSVVGIWRGGPRMTLDRLKGEHTVVWAVAVLGNGTVVSGDSMGNVKFWDAKMGTQTQSFRAHKADVLALALGSDGTSIFTSGVDQKTVEFRQVTVASSRVHDVPVGRWIQASGRRLHAHDVRAIVISPAFALPLPTPPPSTAMRKSLVPIMVSAGLDLSLILTPVSSATTASAKKRTLPNPVSDAPSTEFESTIHRRAAYVPQRARPFNVASGSDTPRLLVCRRDRGVGIWRLDDPKRAGSAHGAGANAAPLQKPRWGRSTFGVGLDGQSSDIAEEEEVGTTGYEKVAELDLKLQTNLTASAVSTDGRWLAVSDLYETKLFRLTWKNGELVPRRQKSFADALASGLTSVSLGTGAACLAFTRDSQRLVLSTAFTASTLVVQMPATRGDDCEVVAAFGPGVTRVAKAANGFAHGGEDTEMNGTGADSGDESSSSEDEAAATADTKTQRIQSSTACLAVSPDGAYVATAETDRTVRIFDVASSSLHATLPAPPMVPAWLSFASSSASTEPTLIVALPSNALLLYGLKSKRFHPWALPLSSRRYNTLMDIREPVLGVTFEPSRPESTVSSPVANDEHVHPSRRVAVQTGATESSVAVVWGANWVAKIDLEALRRSGGSSALVNGFKSKGAQKGGPERREADRKRAREDDDDLVASANGNATGSKADEPKPLDIRVTRRYQPLVLFDFVGQGELVAVERTWFDVARDLPQAWQKAGQFGT</sequence>
<evidence type="ECO:0000313" key="4">
    <source>
        <dbReference type="Proteomes" id="UP000237144"/>
    </source>
</evidence>
<dbReference type="OrthoDB" id="8883818at2759"/>
<dbReference type="SUPFAM" id="SSF51004">
    <property type="entry name" value="C-terminal (heme d1) domain of cytochrome cd1-nitrite reductase"/>
    <property type="match status" value="1"/>
</dbReference>
<keyword evidence="1" id="KW-0853">WD repeat</keyword>
<feature type="region of interest" description="Disordered" evidence="2">
    <location>
        <begin position="874"/>
        <end position="893"/>
    </location>
</feature>
<comment type="caution">
    <text evidence="3">The sequence shown here is derived from an EMBL/GenBank/DDBJ whole genome shotgun (WGS) entry which is preliminary data.</text>
</comment>
<feature type="compositionally biased region" description="Acidic residues" evidence="2">
    <location>
        <begin position="742"/>
        <end position="753"/>
    </location>
</feature>